<dbReference type="Gramene" id="Os04t0378066-00">
    <property type="protein sequence ID" value="Os04t0378066-00"/>
    <property type="gene ID" value="Os04g0378066"/>
</dbReference>
<sequence length="85" mass="9545">QPLKHPKLAENAECSTSQKTHYKTPSAFVLAPYPGHADTLGLPSKQRSIQFLIAQPFYITRQPSLRSRFQGKHDLLPGTLKEHPP</sequence>
<proteinExistence type="predicted"/>
<reference evidence="2 3" key="3">
    <citation type="journal article" date="2013" name="Rice">
        <title>Improvement of the Oryza sativa Nipponbare reference genome using next generation sequence and optical map data.</title>
        <authorList>
            <person name="Kawahara Y."/>
            <person name="de la Bastide M."/>
            <person name="Hamilton J.P."/>
            <person name="Kanamori H."/>
            <person name="McCombie W.R."/>
            <person name="Ouyang S."/>
            <person name="Schwartz D.C."/>
            <person name="Tanaka T."/>
            <person name="Wu J."/>
            <person name="Zhou S."/>
            <person name="Childs K.L."/>
            <person name="Davidson R.M."/>
            <person name="Lin H."/>
            <person name="Quesada-Ocampo L."/>
            <person name="Vaillancourt B."/>
            <person name="Sakai H."/>
            <person name="Lee S.S."/>
            <person name="Kim J."/>
            <person name="Numa H."/>
            <person name="Itoh T."/>
            <person name="Buell C.R."/>
            <person name="Matsumoto T."/>
        </authorList>
    </citation>
    <scope>NUCLEOTIDE SEQUENCE [LARGE SCALE GENOMIC DNA]</scope>
    <source>
        <strain evidence="3">cv. Nipponbare</strain>
    </source>
</reference>
<evidence type="ECO:0000256" key="1">
    <source>
        <dbReference type="SAM" id="MobiDB-lite"/>
    </source>
</evidence>
<feature type="region of interest" description="Disordered" evidence="1">
    <location>
        <begin position="1"/>
        <end position="20"/>
    </location>
</feature>
<organism evidence="2 3">
    <name type="scientific">Oryza sativa subsp. japonica</name>
    <name type="common">Rice</name>
    <dbReference type="NCBI Taxonomy" id="39947"/>
    <lineage>
        <taxon>Eukaryota</taxon>
        <taxon>Viridiplantae</taxon>
        <taxon>Streptophyta</taxon>
        <taxon>Embryophyta</taxon>
        <taxon>Tracheophyta</taxon>
        <taxon>Spermatophyta</taxon>
        <taxon>Magnoliopsida</taxon>
        <taxon>Liliopsida</taxon>
        <taxon>Poales</taxon>
        <taxon>Poaceae</taxon>
        <taxon>BOP clade</taxon>
        <taxon>Oryzoideae</taxon>
        <taxon>Oryzeae</taxon>
        <taxon>Oryzinae</taxon>
        <taxon>Oryza</taxon>
        <taxon>Oryza sativa</taxon>
    </lineage>
</organism>
<name>A0A0P0W9Q6_ORYSJ</name>
<dbReference type="EMBL" id="AP014960">
    <property type="protein sequence ID" value="BAS88866.1"/>
    <property type="molecule type" value="Genomic_DNA"/>
</dbReference>
<reference evidence="2 3" key="2">
    <citation type="journal article" date="2013" name="Plant Cell Physiol.">
        <title>Rice Annotation Project Database (RAP-DB): an integrative and interactive database for rice genomics.</title>
        <authorList>
            <person name="Sakai H."/>
            <person name="Lee S.S."/>
            <person name="Tanaka T."/>
            <person name="Numa H."/>
            <person name="Kim J."/>
            <person name="Kawahara Y."/>
            <person name="Wakimoto H."/>
            <person name="Yang C.C."/>
            <person name="Iwamoto M."/>
            <person name="Abe T."/>
            <person name="Yamada Y."/>
            <person name="Muto A."/>
            <person name="Inokuchi H."/>
            <person name="Ikemura T."/>
            <person name="Matsumoto T."/>
            <person name="Sasaki T."/>
            <person name="Itoh T."/>
        </authorList>
    </citation>
    <scope>NUCLEOTIDE SEQUENCE [LARGE SCALE GENOMIC DNA]</scope>
    <source>
        <strain evidence="3">cv. Nipponbare</strain>
    </source>
</reference>
<evidence type="ECO:0000313" key="2">
    <source>
        <dbReference type="EMBL" id="BAS88866.1"/>
    </source>
</evidence>
<dbReference type="InParanoid" id="A0A0P0W9Q6"/>
<gene>
    <name evidence="2" type="ordered locus">Os04g0378066</name>
    <name evidence="2" type="ORF">OSNPB_040378066</name>
</gene>
<dbReference type="PaxDb" id="39947-A0A0P0W9Q6"/>
<protein>
    <submittedName>
        <fullName evidence="2">Os04g0378066 protein</fullName>
    </submittedName>
</protein>
<dbReference type="AlphaFoldDB" id="A0A0P0W9Q6"/>
<keyword evidence="3" id="KW-1185">Reference proteome</keyword>
<feature type="non-terminal residue" evidence="2">
    <location>
        <position position="1"/>
    </location>
</feature>
<evidence type="ECO:0000313" key="3">
    <source>
        <dbReference type="Proteomes" id="UP000059680"/>
    </source>
</evidence>
<reference evidence="3" key="1">
    <citation type="journal article" date="2005" name="Nature">
        <title>The map-based sequence of the rice genome.</title>
        <authorList>
            <consortium name="International rice genome sequencing project (IRGSP)"/>
            <person name="Matsumoto T."/>
            <person name="Wu J."/>
            <person name="Kanamori H."/>
            <person name="Katayose Y."/>
            <person name="Fujisawa M."/>
            <person name="Namiki N."/>
            <person name="Mizuno H."/>
            <person name="Yamamoto K."/>
            <person name="Antonio B.A."/>
            <person name="Baba T."/>
            <person name="Sakata K."/>
            <person name="Nagamura Y."/>
            <person name="Aoki H."/>
            <person name="Arikawa K."/>
            <person name="Arita K."/>
            <person name="Bito T."/>
            <person name="Chiden Y."/>
            <person name="Fujitsuka N."/>
            <person name="Fukunaka R."/>
            <person name="Hamada M."/>
            <person name="Harada C."/>
            <person name="Hayashi A."/>
            <person name="Hijishita S."/>
            <person name="Honda M."/>
            <person name="Hosokawa S."/>
            <person name="Ichikawa Y."/>
            <person name="Idonuma A."/>
            <person name="Iijima M."/>
            <person name="Ikeda M."/>
            <person name="Ikeno M."/>
            <person name="Ito K."/>
            <person name="Ito S."/>
            <person name="Ito T."/>
            <person name="Ito Y."/>
            <person name="Ito Y."/>
            <person name="Iwabuchi A."/>
            <person name="Kamiya K."/>
            <person name="Karasawa W."/>
            <person name="Kurita K."/>
            <person name="Katagiri S."/>
            <person name="Kikuta A."/>
            <person name="Kobayashi H."/>
            <person name="Kobayashi N."/>
            <person name="Machita K."/>
            <person name="Maehara T."/>
            <person name="Masukawa M."/>
            <person name="Mizubayashi T."/>
            <person name="Mukai Y."/>
            <person name="Nagasaki H."/>
            <person name="Nagata Y."/>
            <person name="Naito S."/>
            <person name="Nakashima M."/>
            <person name="Nakama Y."/>
            <person name="Nakamichi Y."/>
            <person name="Nakamura M."/>
            <person name="Meguro A."/>
            <person name="Negishi M."/>
            <person name="Ohta I."/>
            <person name="Ohta T."/>
            <person name="Okamoto M."/>
            <person name="Ono N."/>
            <person name="Saji S."/>
            <person name="Sakaguchi M."/>
            <person name="Sakai K."/>
            <person name="Shibata M."/>
            <person name="Shimokawa T."/>
            <person name="Song J."/>
            <person name="Takazaki Y."/>
            <person name="Terasawa K."/>
            <person name="Tsugane M."/>
            <person name="Tsuji K."/>
            <person name="Ueda S."/>
            <person name="Waki K."/>
            <person name="Yamagata H."/>
            <person name="Yamamoto M."/>
            <person name="Yamamoto S."/>
            <person name="Yamane H."/>
            <person name="Yoshiki S."/>
            <person name="Yoshihara R."/>
            <person name="Yukawa K."/>
            <person name="Zhong H."/>
            <person name="Yano M."/>
            <person name="Yuan Q."/>
            <person name="Ouyang S."/>
            <person name="Liu J."/>
            <person name="Jones K.M."/>
            <person name="Gansberger K."/>
            <person name="Moffat K."/>
            <person name="Hill J."/>
            <person name="Bera J."/>
            <person name="Fadrosh D."/>
            <person name="Jin S."/>
            <person name="Johri S."/>
            <person name="Kim M."/>
            <person name="Overton L."/>
            <person name="Reardon M."/>
            <person name="Tsitrin T."/>
            <person name="Vuong H."/>
            <person name="Weaver B."/>
            <person name="Ciecko A."/>
            <person name="Tallon L."/>
            <person name="Jackson J."/>
            <person name="Pai G."/>
            <person name="Aken S.V."/>
            <person name="Utterback T."/>
            <person name="Reidmuller S."/>
            <person name="Feldblyum T."/>
            <person name="Hsiao J."/>
            <person name="Zismann V."/>
            <person name="Iobst S."/>
            <person name="de Vazeille A.R."/>
            <person name="Buell C.R."/>
            <person name="Ying K."/>
            <person name="Li Y."/>
            <person name="Lu T."/>
            <person name="Huang Y."/>
            <person name="Zhao Q."/>
            <person name="Feng Q."/>
            <person name="Zhang L."/>
            <person name="Zhu J."/>
            <person name="Weng Q."/>
            <person name="Mu J."/>
            <person name="Lu Y."/>
            <person name="Fan D."/>
            <person name="Liu Y."/>
            <person name="Guan J."/>
            <person name="Zhang Y."/>
            <person name="Yu S."/>
            <person name="Liu X."/>
            <person name="Zhang Y."/>
            <person name="Hong G."/>
            <person name="Han B."/>
            <person name="Choisne N."/>
            <person name="Demange N."/>
            <person name="Orjeda G."/>
            <person name="Samain S."/>
            <person name="Cattolico L."/>
            <person name="Pelletier E."/>
            <person name="Couloux A."/>
            <person name="Segurens B."/>
            <person name="Wincker P."/>
            <person name="D'Hont A."/>
            <person name="Scarpelli C."/>
            <person name="Weissenbach J."/>
            <person name="Salanoubat M."/>
            <person name="Quetier F."/>
            <person name="Yu Y."/>
            <person name="Kim H.R."/>
            <person name="Rambo T."/>
            <person name="Currie J."/>
            <person name="Collura K."/>
            <person name="Luo M."/>
            <person name="Yang T."/>
            <person name="Ammiraju J.S.S."/>
            <person name="Engler F."/>
            <person name="Soderlund C."/>
            <person name="Wing R.A."/>
            <person name="Palmer L.E."/>
            <person name="de la Bastide M."/>
            <person name="Spiegel L."/>
            <person name="Nascimento L."/>
            <person name="Zutavern T."/>
            <person name="O'Shaughnessy A."/>
            <person name="Dike S."/>
            <person name="Dedhia N."/>
            <person name="Preston R."/>
            <person name="Balija V."/>
            <person name="McCombie W.R."/>
            <person name="Chow T."/>
            <person name="Chen H."/>
            <person name="Chung M."/>
            <person name="Chen C."/>
            <person name="Shaw J."/>
            <person name="Wu H."/>
            <person name="Hsiao K."/>
            <person name="Chao Y."/>
            <person name="Chu M."/>
            <person name="Cheng C."/>
            <person name="Hour A."/>
            <person name="Lee P."/>
            <person name="Lin S."/>
            <person name="Lin Y."/>
            <person name="Liou J."/>
            <person name="Liu S."/>
            <person name="Hsing Y."/>
            <person name="Raghuvanshi S."/>
            <person name="Mohanty A."/>
            <person name="Bharti A.K."/>
            <person name="Gaur A."/>
            <person name="Gupta V."/>
            <person name="Kumar D."/>
            <person name="Ravi V."/>
            <person name="Vij S."/>
            <person name="Kapur A."/>
            <person name="Khurana P."/>
            <person name="Khurana P."/>
            <person name="Khurana J.P."/>
            <person name="Tyagi A.K."/>
            <person name="Gaikwad K."/>
            <person name="Singh A."/>
            <person name="Dalal V."/>
            <person name="Srivastava S."/>
            <person name="Dixit A."/>
            <person name="Pal A.K."/>
            <person name="Ghazi I.A."/>
            <person name="Yadav M."/>
            <person name="Pandit A."/>
            <person name="Bhargava A."/>
            <person name="Sureshbabu K."/>
            <person name="Batra K."/>
            <person name="Sharma T.R."/>
            <person name="Mohapatra T."/>
            <person name="Singh N.K."/>
            <person name="Messing J."/>
            <person name="Nelson A.B."/>
            <person name="Fuks G."/>
            <person name="Kavchok S."/>
            <person name="Keizer G."/>
            <person name="Linton E."/>
            <person name="Llaca V."/>
            <person name="Song R."/>
            <person name="Tanyolac B."/>
            <person name="Young S."/>
            <person name="Ho-Il K."/>
            <person name="Hahn J.H."/>
            <person name="Sangsakoo G."/>
            <person name="Vanavichit A."/>
            <person name="de Mattos Luiz.A.T."/>
            <person name="Zimmer P.D."/>
            <person name="Malone G."/>
            <person name="Dellagostin O."/>
            <person name="de Oliveira A.C."/>
            <person name="Bevan M."/>
            <person name="Bancroft I."/>
            <person name="Minx P."/>
            <person name="Cordum H."/>
            <person name="Wilson R."/>
            <person name="Cheng Z."/>
            <person name="Jin W."/>
            <person name="Jiang J."/>
            <person name="Leong S.A."/>
            <person name="Iwama H."/>
            <person name="Gojobori T."/>
            <person name="Itoh T."/>
            <person name="Niimura Y."/>
            <person name="Fujii Y."/>
            <person name="Habara T."/>
            <person name="Sakai H."/>
            <person name="Sato Y."/>
            <person name="Wilson G."/>
            <person name="Kumar K."/>
            <person name="McCouch S."/>
            <person name="Juretic N."/>
            <person name="Hoen D."/>
            <person name="Wright S."/>
            <person name="Bruskiewich R."/>
            <person name="Bureau T."/>
            <person name="Miyao A."/>
            <person name="Hirochika H."/>
            <person name="Nishikawa T."/>
            <person name="Kadowaki K."/>
            <person name="Sugiura M."/>
            <person name="Burr B."/>
            <person name="Sasaki T."/>
        </authorList>
    </citation>
    <scope>NUCLEOTIDE SEQUENCE [LARGE SCALE GENOMIC DNA]</scope>
    <source>
        <strain evidence="3">cv. Nipponbare</strain>
    </source>
</reference>
<dbReference type="Proteomes" id="UP000059680">
    <property type="component" value="Chromosome 4"/>
</dbReference>
<accession>A0A0P0W9Q6</accession>